<dbReference type="EMBL" id="JAOYFB010000004">
    <property type="protein sequence ID" value="KAK4013879.1"/>
    <property type="molecule type" value="Genomic_DNA"/>
</dbReference>
<comment type="caution">
    <text evidence="2">The sequence shown here is derived from an EMBL/GenBank/DDBJ whole genome shotgun (WGS) entry which is preliminary data.</text>
</comment>
<gene>
    <name evidence="2" type="ORF">OUZ56_026431</name>
</gene>
<sequence>MKNGSGVKRGFQGEDNRKKNGKQYYLPTRISDSSSSAFGYRTPCKLALGLSLVRKWMHHEMSDLRVWRDL</sequence>
<accession>A0ABQ9ZLR1</accession>
<evidence type="ECO:0000313" key="3">
    <source>
        <dbReference type="Proteomes" id="UP001234178"/>
    </source>
</evidence>
<protein>
    <submittedName>
        <fullName evidence="2">Uncharacterized protein</fullName>
    </submittedName>
</protein>
<proteinExistence type="predicted"/>
<feature type="region of interest" description="Disordered" evidence="1">
    <location>
        <begin position="1"/>
        <end position="26"/>
    </location>
</feature>
<reference evidence="2 3" key="1">
    <citation type="journal article" date="2023" name="Nucleic Acids Res.">
        <title>The hologenome of Daphnia magna reveals possible DNA methylation and microbiome-mediated evolution of the host genome.</title>
        <authorList>
            <person name="Chaturvedi A."/>
            <person name="Li X."/>
            <person name="Dhandapani V."/>
            <person name="Marshall H."/>
            <person name="Kissane S."/>
            <person name="Cuenca-Cambronero M."/>
            <person name="Asole G."/>
            <person name="Calvet F."/>
            <person name="Ruiz-Romero M."/>
            <person name="Marangio P."/>
            <person name="Guigo R."/>
            <person name="Rago D."/>
            <person name="Mirbahai L."/>
            <person name="Eastwood N."/>
            <person name="Colbourne J.K."/>
            <person name="Zhou J."/>
            <person name="Mallon E."/>
            <person name="Orsini L."/>
        </authorList>
    </citation>
    <scope>NUCLEOTIDE SEQUENCE [LARGE SCALE GENOMIC DNA]</scope>
    <source>
        <strain evidence="2">LRV0_1</strain>
    </source>
</reference>
<name>A0ABQ9ZLR1_9CRUS</name>
<evidence type="ECO:0000256" key="1">
    <source>
        <dbReference type="SAM" id="MobiDB-lite"/>
    </source>
</evidence>
<evidence type="ECO:0000313" key="2">
    <source>
        <dbReference type="EMBL" id="KAK4013879.1"/>
    </source>
</evidence>
<organism evidence="2 3">
    <name type="scientific">Daphnia magna</name>
    <dbReference type="NCBI Taxonomy" id="35525"/>
    <lineage>
        <taxon>Eukaryota</taxon>
        <taxon>Metazoa</taxon>
        <taxon>Ecdysozoa</taxon>
        <taxon>Arthropoda</taxon>
        <taxon>Crustacea</taxon>
        <taxon>Branchiopoda</taxon>
        <taxon>Diplostraca</taxon>
        <taxon>Cladocera</taxon>
        <taxon>Anomopoda</taxon>
        <taxon>Daphniidae</taxon>
        <taxon>Daphnia</taxon>
    </lineage>
</organism>
<dbReference type="Proteomes" id="UP001234178">
    <property type="component" value="Unassembled WGS sequence"/>
</dbReference>
<keyword evidence="3" id="KW-1185">Reference proteome</keyword>